<dbReference type="Pfam" id="PF02645">
    <property type="entry name" value="DegV"/>
    <property type="match status" value="1"/>
</dbReference>
<evidence type="ECO:0000313" key="2">
    <source>
        <dbReference type="EMBL" id="UJG40804.1"/>
    </source>
</evidence>
<dbReference type="AlphaFoldDB" id="A0A9Y1BM64"/>
<dbReference type="SUPFAM" id="SSF82549">
    <property type="entry name" value="DAK1/DegV-like"/>
    <property type="match status" value="1"/>
</dbReference>
<gene>
    <name evidence="2" type="ORF">K9W45_13325</name>
</gene>
<dbReference type="PROSITE" id="PS51482">
    <property type="entry name" value="DEGV"/>
    <property type="match status" value="1"/>
</dbReference>
<dbReference type="PANTHER" id="PTHR33434">
    <property type="entry name" value="DEGV DOMAIN-CONTAINING PROTEIN DR_1986-RELATED"/>
    <property type="match status" value="1"/>
</dbReference>
<organism evidence="2">
    <name type="scientific">Candidatus Heimdallarchaeum aukensis</name>
    <dbReference type="NCBI Taxonomy" id="2876573"/>
    <lineage>
        <taxon>Archaea</taxon>
        <taxon>Promethearchaeati</taxon>
        <taxon>Candidatus Heimdallarchaeota</taxon>
        <taxon>Candidatus Heimdallarchaeia (ex Rinke et al. 2021) (nom. nud.)</taxon>
        <taxon>Candidatus Heimdallarchaeales</taxon>
        <taxon>Candidatus Heimdallarchaeaceae</taxon>
        <taxon>Candidatus Heimdallarchaeum</taxon>
    </lineage>
</organism>
<dbReference type="Proteomes" id="UP001201020">
    <property type="component" value="Chromosome"/>
</dbReference>
<dbReference type="InterPro" id="IPR043168">
    <property type="entry name" value="DegV_C"/>
</dbReference>
<dbReference type="Gene3D" id="3.40.50.10170">
    <property type="match status" value="1"/>
</dbReference>
<sequence>MTIKILCDTSADLVLHPNKPLYDSLGVGILPMKVFFDENDVFLEQKNISNIQFYELIRLSQTQPKTSPPSADDIFKEFQRYGREYDELISLHISKDLSHTYFNAVEAKKRYLKTESNPAKINIIHSGVASLALGKLVLKAVELKNKGFETSEIIKQLYSWKENNVKAAFTVRDLNWLYEGGRLTRSQKTIGTILNKKPVLTFDHGKINVIGYSTGLERTLRFMVKYLLSQMEEEKINKLTLSFITAQNFGLIDDFSRVIKKEFPKINLGPKFELGATITSHTGMETIGFVISSNLKIDPLIK</sequence>
<dbReference type="Gene3D" id="3.30.1180.10">
    <property type="match status" value="1"/>
</dbReference>
<proteinExistence type="predicted"/>
<dbReference type="InterPro" id="IPR050270">
    <property type="entry name" value="DegV_domain_contain"/>
</dbReference>
<name>A0A9Y1BM64_9ARCH</name>
<accession>A0A9Y1BM64</accession>
<reference evidence="2" key="1">
    <citation type="journal article" date="2022" name="Nat. Microbiol.">
        <title>Unique mobile elements and scalable gene flow at the prokaryote-eukaryote boundary revealed by circularized Asgard archaea genomes.</title>
        <authorList>
            <person name="Wu F."/>
            <person name="Speth D.R."/>
            <person name="Philosof A."/>
            <person name="Cremiere A."/>
            <person name="Narayanan A."/>
            <person name="Barco R.A."/>
            <person name="Connon S.A."/>
            <person name="Amend J.P."/>
            <person name="Antoshechkin I.A."/>
            <person name="Orphan V.J."/>
        </authorList>
    </citation>
    <scope>NUCLEOTIDE SEQUENCE</scope>
    <source>
        <strain evidence="2">PM71</strain>
    </source>
</reference>
<protein>
    <submittedName>
        <fullName evidence="2">DegV family protein</fullName>
    </submittedName>
</protein>
<evidence type="ECO:0000256" key="1">
    <source>
        <dbReference type="ARBA" id="ARBA00023121"/>
    </source>
</evidence>
<dbReference type="PANTHER" id="PTHR33434:SF2">
    <property type="entry name" value="FATTY ACID-BINDING PROTEIN TM_1468"/>
    <property type="match status" value="1"/>
</dbReference>
<dbReference type="InterPro" id="IPR003797">
    <property type="entry name" value="DegV"/>
</dbReference>
<dbReference type="GO" id="GO:0008289">
    <property type="term" value="F:lipid binding"/>
    <property type="evidence" value="ECO:0007669"/>
    <property type="project" value="UniProtKB-KW"/>
</dbReference>
<dbReference type="NCBIfam" id="TIGR00762">
    <property type="entry name" value="DegV"/>
    <property type="match status" value="1"/>
</dbReference>
<keyword evidence="1" id="KW-0446">Lipid-binding</keyword>
<dbReference type="EMBL" id="CP084166">
    <property type="protein sequence ID" value="UJG40804.1"/>
    <property type="molecule type" value="Genomic_DNA"/>
</dbReference>